<comment type="caution">
    <text evidence="1">The sequence shown here is derived from an EMBL/GenBank/DDBJ whole genome shotgun (WGS) entry which is preliminary data.</text>
</comment>
<evidence type="ECO:0000313" key="1">
    <source>
        <dbReference type="EMBL" id="EKV19410.1"/>
    </source>
</evidence>
<dbReference type="HOGENOM" id="CLU_3051047_0_0_1"/>
<dbReference type="OrthoDB" id="10066232at2759"/>
<dbReference type="KEGG" id="pdp:PDIP_24200"/>
<name>K9GBY6_PEND1</name>
<protein>
    <submittedName>
        <fullName evidence="1">Uncharacterized protein</fullName>
    </submittedName>
</protein>
<gene>
    <name evidence="1" type="ORF">PDIP_24200</name>
</gene>
<dbReference type="VEuPathDB" id="FungiDB:PDIP_24200"/>
<sequence length="54" mass="6299">MAFSKQTFIDFMGYPEKPREDLLLMVRKLHEADSAVRPLLEITMTAQDFALIRN</sequence>
<dbReference type="EMBL" id="AKCU01000160">
    <property type="protein sequence ID" value="EKV19410.1"/>
    <property type="molecule type" value="Genomic_DNA"/>
</dbReference>
<evidence type="ECO:0000313" key="2">
    <source>
        <dbReference type="Proteomes" id="UP000009886"/>
    </source>
</evidence>
<dbReference type="Proteomes" id="UP000009886">
    <property type="component" value="Unassembled WGS sequence"/>
</dbReference>
<reference evidence="2" key="1">
    <citation type="journal article" date="2012" name="BMC Genomics">
        <title>Genome sequence of the necrotrophic fungus Penicillium digitatum, the main postharvest pathogen of citrus.</title>
        <authorList>
            <person name="Marcet-Houben M."/>
            <person name="Ballester A.-R."/>
            <person name="de la Fuente B."/>
            <person name="Harries E."/>
            <person name="Marcos J.F."/>
            <person name="Gonzalez-Candelas L."/>
            <person name="Gabaldon T."/>
        </authorList>
    </citation>
    <scope>NUCLEOTIDE SEQUENCE [LARGE SCALE GENOMIC DNA]</scope>
    <source>
        <strain evidence="2">Pd1 / CECT 20795</strain>
    </source>
</reference>
<proteinExistence type="predicted"/>
<organism evidence="1 2">
    <name type="scientific">Penicillium digitatum (strain Pd1 / CECT 20795)</name>
    <name type="common">Green mold</name>
    <dbReference type="NCBI Taxonomy" id="1170230"/>
    <lineage>
        <taxon>Eukaryota</taxon>
        <taxon>Fungi</taxon>
        <taxon>Dikarya</taxon>
        <taxon>Ascomycota</taxon>
        <taxon>Pezizomycotina</taxon>
        <taxon>Eurotiomycetes</taxon>
        <taxon>Eurotiomycetidae</taxon>
        <taxon>Eurotiales</taxon>
        <taxon>Aspergillaceae</taxon>
        <taxon>Penicillium</taxon>
    </lineage>
</organism>
<accession>K9GBY6</accession>
<dbReference type="AlphaFoldDB" id="K9GBY6"/>